<dbReference type="Proteomes" id="UP001239111">
    <property type="component" value="Chromosome 2"/>
</dbReference>
<name>A0ACC2NZX5_9HYME</name>
<accession>A0ACC2NZX5</accession>
<reference evidence="1" key="1">
    <citation type="submission" date="2023-04" db="EMBL/GenBank/DDBJ databases">
        <title>A chromosome-level genome assembly of the parasitoid wasp Eretmocerus hayati.</title>
        <authorList>
            <person name="Zhong Y."/>
            <person name="Liu S."/>
            <person name="Liu Y."/>
        </authorList>
    </citation>
    <scope>NUCLEOTIDE SEQUENCE</scope>
    <source>
        <strain evidence="1">ZJU_SS_LIU_2023</strain>
    </source>
</reference>
<dbReference type="EMBL" id="CM056742">
    <property type="protein sequence ID" value="KAJ8675747.1"/>
    <property type="molecule type" value="Genomic_DNA"/>
</dbReference>
<comment type="caution">
    <text evidence="1">The sequence shown here is derived from an EMBL/GenBank/DDBJ whole genome shotgun (WGS) entry which is preliminary data.</text>
</comment>
<proteinExistence type="predicted"/>
<organism evidence="1 2">
    <name type="scientific">Eretmocerus hayati</name>
    <dbReference type="NCBI Taxonomy" id="131215"/>
    <lineage>
        <taxon>Eukaryota</taxon>
        <taxon>Metazoa</taxon>
        <taxon>Ecdysozoa</taxon>
        <taxon>Arthropoda</taxon>
        <taxon>Hexapoda</taxon>
        <taxon>Insecta</taxon>
        <taxon>Pterygota</taxon>
        <taxon>Neoptera</taxon>
        <taxon>Endopterygota</taxon>
        <taxon>Hymenoptera</taxon>
        <taxon>Apocrita</taxon>
        <taxon>Proctotrupomorpha</taxon>
        <taxon>Chalcidoidea</taxon>
        <taxon>Aphelinidae</taxon>
        <taxon>Aphelininae</taxon>
        <taxon>Eretmocerus</taxon>
    </lineage>
</organism>
<protein>
    <submittedName>
        <fullName evidence="1">Uncharacterized protein</fullName>
    </submittedName>
</protein>
<sequence length="279" mass="30680">MPKLSDISIPMFCHPMSATDFFSVFVEAEPISGSKLQVVKPGIHPFVVLIAKKKIDNDAEKHVCTGTLISRDYVLTAASCFKDESLDNLEAIFGSTQPQDPTHKKYTFSSKISYQEWSKAHPLSVFQSVDDIGLMKLSASNEDDYAGPLTFEINSKIDSSKVRMIGWGHLHDHLLPKIPRVVTLQKLSNADCDKKLSAYAPLYAQFVLTNKLFCAATNPAAVGVTGDFGGPVLDRMDNIIGILISVCSSPEPCDIFSQQPNMVLRLASFADFITDVVFK</sequence>
<evidence type="ECO:0000313" key="1">
    <source>
        <dbReference type="EMBL" id="KAJ8675747.1"/>
    </source>
</evidence>
<keyword evidence="2" id="KW-1185">Reference proteome</keyword>
<gene>
    <name evidence="1" type="ORF">QAD02_011533</name>
</gene>
<evidence type="ECO:0000313" key="2">
    <source>
        <dbReference type="Proteomes" id="UP001239111"/>
    </source>
</evidence>